<evidence type="ECO:0000259" key="9">
    <source>
        <dbReference type="Pfam" id="PF24779"/>
    </source>
</evidence>
<sequence length="305" mass="34708">MPSESSIPKQRLLKFAEYLSACTPEVTLYGRCVADKAERISHNACSKEFDALIKCFKKQVKRAKHSRRVMSFYKFKYGFQPPFNVLIDGTFCQAALKNQINIQEQVTKYLIEPTVLVTTKCVLKELGKILPVENSVLKFIVEKIGRDVYGAFLICKQFKIAKCPHTPVRSAAECLSHLARRSKKSENSKYIIATQDDALLEQCRKIPGIPLMSIRFKTLILESPSEESVKETDQAAEEIEKVQAMKKEILGEPEAPKKKKKKGPKRPNPLSMKKKQKTVVGALKKDNGEKKKARRKKKRIILKNL</sequence>
<evidence type="ECO:0000313" key="10">
    <source>
        <dbReference type="Proteomes" id="UP000887578"/>
    </source>
</evidence>
<comment type="function">
    <text evidence="5">Involved in rRNA-processing and ribosome biogenesis.</text>
</comment>
<evidence type="ECO:0000256" key="6">
    <source>
        <dbReference type="ARBA" id="ARBA00038503"/>
    </source>
</evidence>
<evidence type="ECO:0000256" key="1">
    <source>
        <dbReference type="ARBA" id="ARBA00004604"/>
    </source>
</evidence>
<keyword evidence="3" id="KW-0698">rRNA processing</keyword>
<evidence type="ECO:0000256" key="7">
    <source>
        <dbReference type="ARBA" id="ARBA00071400"/>
    </source>
</evidence>
<dbReference type="Pfam" id="PF24779">
    <property type="entry name" value="UTP23_sensor"/>
    <property type="match status" value="1"/>
</dbReference>
<feature type="compositionally biased region" description="Basic and acidic residues" evidence="8">
    <location>
        <begin position="246"/>
        <end position="256"/>
    </location>
</feature>
<dbReference type="Gene3D" id="3.40.50.1010">
    <property type="entry name" value="5'-nuclease"/>
    <property type="match status" value="1"/>
</dbReference>
<evidence type="ECO:0000256" key="5">
    <source>
        <dbReference type="ARBA" id="ARBA00037300"/>
    </source>
</evidence>
<evidence type="ECO:0000256" key="4">
    <source>
        <dbReference type="ARBA" id="ARBA00023242"/>
    </source>
</evidence>
<dbReference type="PROSITE" id="PS51808">
    <property type="entry name" value="CHCH"/>
    <property type="match status" value="1"/>
</dbReference>
<protein>
    <recommendedName>
        <fullName evidence="7">rRNA-processing protein UTP23 homolog</fullName>
    </recommendedName>
</protein>
<organism evidence="10 11">
    <name type="scientific">Panagrolaimus davidi</name>
    <dbReference type="NCBI Taxonomy" id="227884"/>
    <lineage>
        <taxon>Eukaryota</taxon>
        <taxon>Metazoa</taxon>
        <taxon>Ecdysozoa</taxon>
        <taxon>Nematoda</taxon>
        <taxon>Chromadorea</taxon>
        <taxon>Rhabditida</taxon>
        <taxon>Tylenchina</taxon>
        <taxon>Panagrolaimomorpha</taxon>
        <taxon>Panagrolaimoidea</taxon>
        <taxon>Panagrolaimidae</taxon>
        <taxon>Panagrolaimus</taxon>
    </lineage>
</organism>
<comment type="similarity">
    <text evidence="6">Belongs to the UTP23/FCF1 family. UTP23 subfamily.</text>
</comment>
<name>A0A914R5Q7_9BILA</name>
<evidence type="ECO:0000256" key="3">
    <source>
        <dbReference type="ARBA" id="ARBA00022552"/>
    </source>
</evidence>
<feature type="compositionally biased region" description="Basic residues" evidence="8">
    <location>
        <begin position="291"/>
        <end position="305"/>
    </location>
</feature>
<dbReference type="SUPFAM" id="SSF88723">
    <property type="entry name" value="PIN domain-like"/>
    <property type="match status" value="1"/>
</dbReference>
<keyword evidence="4" id="KW-0539">Nucleus</keyword>
<dbReference type="InterPro" id="IPR006984">
    <property type="entry name" value="Fcf1/UTP23"/>
</dbReference>
<feature type="domain" description="UTP23 sensor motif region" evidence="9">
    <location>
        <begin position="258"/>
        <end position="277"/>
    </location>
</feature>
<evidence type="ECO:0000256" key="8">
    <source>
        <dbReference type="SAM" id="MobiDB-lite"/>
    </source>
</evidence>
<dbReference type="Proteomes" id="UP000887578">
    <property type="component" value="Unplaced"/>
</dbReference>
<dbReference type="FunFam" id="3.40.50.1010:FF:000006">
    <property type="entry name" value="rRNA-processing protein UTP23 homolog"/>
    <property type="match status" value="1"/>
</dbReference>
<dbReference type="Pfam" id="PF04900">
    <property type="entry name" value="Fcf1"/>
    <property type="match status" value="1"/>
</dbReference>
<dbReference type="WBParaSite" id="PDA_v2.g6774.t1">
    <property type="protein sequence ID" value="PDA_v2.g6774.t1"/>
    <property type="gene ID" value="PDA_v2.g6774"/>
</dbReference>
<dbReference type="PANTHER" id="PTHR12416">
    <property type="entry name" value="RRNA-PROCESSING PROTEIN UTP23 HOMOLOG"/>
    <property type="match status" value="1"/>
</dbReference>
<dbReference type="InterPro" id="IPR057776">
    <property type="entry name" value="UTP23_sensor"/>
</dbReference>
<proteinExistence type="inferred from homology"/>
<dbReference type="InterPro" id="IPR029060">
    <property type="entry name" value="PIN-like_dom_sf"/>
</dbReference>
<dbReference type="GO" id="GO:0006364">
    <property type="term" value="P:rRNA processing"/>
    <property type="evidence" value="ECO:0007669"/>
    <property type="project" value="UniProtKB-KW"/>
</dbReference>
<dbReference type="GO" id="GO:0032040">
    <property type="term" value="C:small-subunit processome"/>
    <property type="evidence" value="ECO:0007669"/>
    <property type="project" value="InterPro"/>
</dbReference>
<feature type="region of interest" description="Disordered" evidence="8">
    <location>
        <begin position="246"/>
        <end position="305"/>
    </location>
</feature>
<evidence type="ECO:0000313" key="11">
    <source>
        <dbReference type="WBParaSite" id="PDA_v2.g6774.t1"/>
    </source>
</evidence>
<dbReference type="AlphaFoldDB" id="A0A914R5Q7"/>
<accession>A0A914R5Q7</accession>
<keyword evidence="2" id="KW-0690">Ribosome biogenesis</keyword>
<comment type="subcellular location">
    <subcellularLocation>
        <location evidence="1">Nucleus</location>
        <location evidence="1">Nucleolus</location>
    </subcellularLocation>
</comment>
<keyword evidence="10" id="KW-1185">Reference proteome</keyword>
<reference evidence="11" key="1">
    <citation type="submission" date="2022-11" db="UniProtKB">
        <authorList>
            <consortium name="WormBaseParasite"/>
        </authorList>
    </citation>
    <scope>IDENTIFICATION</scope>
</reference>
<evidence type="ECO:0000256" key="2">
    <source>
        <dbReference type="ARBA" id="ARBA00022517"/>
    </source>
</evidence>